<dbReference type="AlphaFoldDB" id="A0A3P3WB30"/>
<feature type="transmembrane region" description="Helical" evidence="1">
    <location>
        <begin position="34"/>
        <end position="53"/>
    </location>
</feature>
<reference evidence="2 3" key="1">
    <citation type="submission" date="2018-11" db="EMBL/GenBank/DDBJ databases">
        <title>Flavobacterium sp. nov., YIM 102701-2 draft genome.</title>
        <authorList>
            <person name="Li G."/>
            <person name="Jiang Y."/>
        </authorList>
    </citation>
    <scope>NUCLEOTIDE SEQUENCE [LARGE SCALE GENOMIC DNA]</scope>
    <source>
        <strain evidence="2 3">YIM 102701-2</strain>
    </source>
</reference>
<gene>
    <name evidence="2" type="ORF">EG240_03375</name>
</gene>
<comment type="caution">
    <text evidence="2">The sequence shown here is derived from an EMBL/GenBank/DDBJ whole genome shotgun (WGS) entry which is preliminary data.</text>
</comment>
<evidence type="ECO:0000313" key="3">
    <source>
        <dbReference type="Proteomes" id="UP000275719"/>
    </source>
</evidence>
<name>A0A3P3WB30_9FLAO</name>
<dbReference type="EMBL" id="RQVQ01000006">
    <property type="protein sequence ID" value="RRJ92230.1"/>
    <property type="molecule type" value="Genomic_DNA"/>
</dbReference>
<keyword evidence="1" id="KW-0472">Membrane</keyword>
<dbReference type="Proteomes" id="UP000275719">
    <property type="component" value="Unassembled WGS sequence"/>
</dbReference>
<organism evidence="2 3">
    <name type="scientific">Paenimyroides tangerinum</name>
    <dbReference type="NCBI Taxonomy" id="2488728"/>
    <lineage>
        <taxon>Bacteria</taxon>
        <taxon>Pseudomonadati</taxon>
        <taxon>Bacteroidota</taxon>
        <taxon>Flavobacteriia</taxon>
        <taxon>Flavobacteriales</taxon>
        <taxon>Flavobacteriaceae</taxon>
        <taxon>Paenimyroides</taxon>
    </lineage>
</organism>
<sequence>MKYITYIAVAIIIGLIVMNAMILDFGNLFQGDSMVALISIVALLCAVCILLIFKMSKSIEEKSK</sequence>
<dbReference type="OrthoDB" id="1453319at2"/>
<evidence type="ECO:0000256" key="1">
    <source>
        <dbReference type="SAM" id="Phobius"/>
    </source>
</evidence>
<evidence type="ECO:0000313" key="2">
    <source>
        <dbReference type="EMBL" id="RRJ92230.1"/>
    </source>
</evidence>
<protein>
    <submittedName>
        <fullName evidence="2">Uncharacterized protein</fullName>
    </submittedName>
</protein>
<keyword evidence="1" id="KW-1133">Transmembrane helix</keyword>
<proteinExistence type="predicted"/>
<dbReference type="RefSeq" id="WP_125017429.1">
    <property type="nucleotide sequence ID" value="NZ_RQVQ01000006.1"/>
</dbReference>
<keyword evidence="3" id="KW-1185">Reference proteome</keyword>
<accession>A0A3P3WB30</accession>
<keyword evidence="1" id="KW-0812">Transmembrane</keyword>
<feature type="transmembrane region" description="Helical" evidence="1">
    <location>
        <begin position="7"/>
        <end position="28"/>
    </location>
</feature>